<dbReference type="STRING" id="330214.NIDE3946"/>
<name>D8P7Y4_9BACT</name>
<dbReference type="KEGG" id="nde:NIDE3946"/>
<dbReference type="EMBL" id="FP929003">
    <property type="protein sequence ID" value="CBK43616.1"/>
    <property type="molecule type" value="Genomic_DNA"/>
</dbReference>
<sequence length="127" mass="13929">MRLLGGCDASRPSRHKKEAYAVASAGGSSVKGCAACCFPELMRMVPEIRAGLRRSGEARRYSRSRYGKYVRLAWTPSVAVALEYFRPLQNSAHMAEACEARWSAKPGQAAHIEAPVVTTRLPYRGSL</sequence>
<dbReference type="HOGENOM" id="CLU_1966551_0_0_0"/>
<reference evidence="1 2" key="1">
    <citation type="journal article" date="2010" name="Proc. Natl. Acad. Sci. U.S.A.">
        <title>A Nitrospira metagenome illuminates the physiology and evolution of globally important nitrite-oxidizing bacteria.</title>
        <authorList>
            <person name="Lucker S."/>
            <person name="Wagner M."/>
            <person name="Maixner F."/>
            <person name="Pelletier E."/>
            <person name="Koch H."/>
            <person name="Vacherie B."/>
            <person name="Rattei T."/>
            <person name="Sinninghe Damste J."/>
            <person name="Spieck E."/>
            <person name="Le Paslier D."/>
            <person name="Daims H."/>
        </authorList>
    </citation>
    <scope>NUCLEOTIDE SEQUENCE [LARGE SCALE GENOMIC DNA]</scope>
</reference>
<protein>
    <submittedName>
        <fullName evidence="1">Uncharacterized protein</fullName>
    </submittedName>
</protein>
<organism evidence="1 2">
    <name type="scientific">Nitrospira defluvii</name>
    <dbReference type="NCBI Taxonomy" id="330214"/>
    <lineage>
        <taxon>Bacteria</taxon>
        <taxon>Pseudomonadati</taxon>
        <taxon>Nitrospirota</taxon>
        <taxon>Nitrospiria</taxon>
        <taxon>Nitrospirales</taxon>
        <taxon>Nitrospiraceae</taxon>
        <taxon>Nitrospira</taxon>
    </lineage>
</organism>
<accession>D8P7Y4</accession>
<evidence type="ECO:0000313" key="1">
    <source>
        <dbReference type="EMBL" id="CBK43616.1"/>
    </source>
</evidence>
<keyword evidence="2" id="KW-1185">Reference proteome</keyword>
<evidence type="ECO:0000313" key="2">
    <source>
        <dbReference type="Proteomes" id="UP000001660"/>
    </source>
</evidence>
<proteinExistence type="predicted"/>
<dbReference type="AlphaFoldDB" id="D8P7Y4"/>
<gene>
    <name evidence="1" type="ORF">NIDE3946</name>
</gene>
<dbReference type="Proteomes" id="UP000001660">
    <property type="component" value="Chromosome"/>
</dbReference>